<organism evidence="2 3">
    <name type="scientific">Diceros bicornis minor</name>
    <name type="common">South-central black rhinoceros</name>
    <dbReference type="NCBI Taxonomy" id="77932"/>
    <lineage>
        <taxon>Eukaryota</taxon>
        <taxon>Metazoa</taxon>
        <taxon>Chordata</taxon>
        <taxon>Craniata</taxon>
        <taxon>Vertebrata</taxon>
        <taxon>Euteleostomi</taxon>
        <taxon>Mammalia</taxon>
        <taxon>Eutheria</taxon>
        <taxon>Laurasiatheria</taxon>
        <taxon>Perissodactyla</taxon>
        <taxon>Rhinocerotidae</taxon>
        <taxon>Diceros</taxon>
    </lineage>
</organism>
<feature type="region of interest" description="Disordered" evidence="1">
    <location>
        <begin position="70"/>
        <end position="93"/>
    </location>
</feature>
<gene>
    <name evidence="2" type="ORF">HPG69_018471</name>
</gene>
<evidence type="ECO:0000313" key="2">
    <source>
        <dbReference type="EMBL" id="KAF5918130.1"/>
    </source>
</evidence>
<proteinExistence type="predicted"/>
<name>A0A7J7EQQ5_DICBM</name>
<evidence type="ECO:0000313" key="3">
    <source>
        <dbReference type="Proteomes" id="UP000551758"/>
    </source>
</evidence>
<accession>A0A7J7EQQ5</accession>
<dbReference type="Proteomes" id="UP000551758">
    <property type="component" value="Unassembled WGS sequence"/>
</dbReference>
<reference evidence="2 3" key="1">
    <citation type="journal article" date="2020" name="Mol. Biol. Evol.">
        <title>Interspecific Gene Flow and the Evolution of Specialization in Black and White Rhinoceros.</title>
        <authorList>
            <person name="Moodley Y."/>
            <person name="Westbury M.V."/>
            <person name="Russo I.M."/>
            <person name="Gopalakrishnan S."/>
            <person name="Rakotoarivelo A."/>
            <person name="Olsen R.A."/>
            <person name="Prost S."/>
            <person name="Tunstall T."/>
            <person name="Ryder O.A."/>
            <person name="Dalen L."/>
            <person name="Bruford M.W."/>
        </authorList>
    </citation>
    <scope>NUCLEOTIDE SEQUENCE [LARGE SCALE GENOMIC DNA]</scope>
    <source>
        <strain evidence="2">SBR-YM</strain>
        <tissue evidence="2">Skin</tissue>
    </source>
</reference>
<protein>
    <submittedName>
        <fullName evidence="2">Uncharacterized protein</fullName>
    </submittedName>
</protein>
<dbReference type="EMBL" id="JACDTQ010002492">
    <property type="protein sequence ID" value="KAF5918130.1"/>
    <property type="molecule type" value="Genomic_DNA"/>
</dbReference>
<sequence length="93" mass="10151">MTDTTLAFGIRHVLMILVAKSRCTLTESPVVFLSNQAVWTPLCSGTPKCHVSMRIPVCVLHDLYKCLRGDTPLQTSQGSPACPQDQPVSMMCS</sequence>
<dbReference type="AlphaFoldDB" id="A0A7J7EQQ5"/>
<comment type="caution">
    <text evidence="2">The sequence shown here is derived from an EMBL/GenBank/DDBJ whole genome shotgun (WGS) entry which is preliminary data.</text>
</comment>
<evidence type="ECO:0000256" key="1">
    <source>
        <dbReference type="SAM" id="MobiDB-lite"/>
    </source>
</evidence>
<keyword evidence="3" id="KW-1185">Reference proteome</keyword>